<proteinExistence type="predicted"/>
<organism evidence="1 2">
    <name type="scientific">Synaphobranchus kaupii</name>
    <name type="common">Kaup's arrowtooth eel</name>
    <dbReference type="NCBI Taxonomy" id="118154"/>
    <lineage>
        <taxon>Eukaryota</taxon>
        <taxon>Metazoa</taxon>
        <taxon>Chordata</taxon>
        <taxon>Craniata</taxon>
        <taxon>Vertebrata</taxon>
        <taxon>Euteleostomi</taxon>
        <taxon>Actinopterygii</taxon>
        <taxon>Neopterygii</taxon>
        <taxon>Teleostei</taxon>
        <taxon>Anguilliformes</taxon>
        <taxon>Synaphobranchidae</taxon>
        <taxon>Synaphobranchus</taxon>
    </lineage>
</organism>
<dbReference type="Proteomes" id="UP001152622">
    <property type="component" value="Chromosome 1"/>
</dbReference>
<sequence length="94" mass="10092">MRVSFISVGGSDITKPCCAAAVARQAVCAALLRSLGLAGSTLDLQEEKSRDQSINPVSLLPCSEEILRSMEGQLMVSTFKHSPPILHPLQFCSF</sequence>
<accession>A0A9Q1GB11</accession>
<keyword evidence="2" id="KW-1185">Reference proteome</keyword>
<comment type="caution">
    <text evidence="1">The sequence shown here is derived from an EMBL/GenBank/DDBJ whole genome shotgun (WGS) entry which is preliminary data.</text>
</comment>
<evidence type="ECO:0000313" key="2">
    <source>
        <dbReference type="Proteomes" id="UP001152622"/>
    </source>
</evidence>
<gene>
    <name evidence="1" type="ORF">SKAU_G00010220</name>
</gene>
<name>A0A9Q1GB11_SYNKA</name>
<protein>
    <submittedName>
        <fullName evidence="1">Uncharacterized protein</fullName>
    </submittedName>
</protein>
<evidence type="ECO:0000313" key="1">
    <source>
        <dbReference type="EMBL" id="KAJ8380244.1"/>
    </source>
</evidence>
<reference evidence="1" key="1">
    <citation type="journal article" date="2023" name="Science">
        <title>Genome structures resolve the early diversification of teleost fishes.</title>
        <authorList>
            <person name="Parey E."/>
            <person name="Louis A."/>
            <person name="Montfort J."/>
            <person name="Bouchez O."/>
            <person name="Roques C."/>
            <person name="Iampietro C."/>
            <person name="Lluch J."/>
            <person name="Castinel A."/>
            <person name="Donnadieu C."/>
            <person name="Desvignes T."/>
            <person name="Floi Bucao C."/>
            <person name="Jouanno E."/>
            <person name="Wen M."/>
            <person name="Mejri S."/>
            <person name="Dirks R."/>
            <person name="Jansen H."/>
            <person name="Henkel C."/>
            <person name="Chen W.J."/>
            <person name="Zahm M."/>
            <person name="Cabau C."/>
            <person name="Klopp C."/>
            <person name="Thompson A.W."/>
            <person name="Robinson-Rechavi M."/>
            <person name="Braasch I."/>
            <person name="Lecointre G."/>
            <person name="Bobe J."/>
            <person name="Postlethwait J.H."/>
            <person name="Berthelot C."/>
            <person name="Roest Crollius H."/>
            <person name="Guiguen Y."/>
        </authorList>
    </citation>
    <scope>NUCLEOTIDE SEQUENCE</scope>
    <source>
        <strain evidence="1">WJC10195</strain>
    </source>
</reference>
<dbReference type="AlphaFoldDB" id="A0A9Q1GB11"/>
<dbReference type="EMBL" id="JAINUF010000001">
    <property type="protein sequence ID" value="KAJ8380244.1"/>
    <property type="molecule type" value="Genomic_DNA"/>
</dbReference>